<feature type="transmembrane region" description="Helical" evidence="9">
    <location>
        <begin position="188"/>
        <end position="205"/>
    </location>
</feature>
<evidence type="ECO:0000256" key="2">
    <source>
        <dbReference type="ARBA" id="ARBA00022448"/>
    </source>
</evidence>
<feature type="region of interest" description="Disordered" evidence="8">
    <location>
        <begin position="236"/>
        <end position="272"/>
    </location>
</feature>
<keyword evidence="3" id="KW-1003">Cell membrane</keyword>
<evidence type="ECO:0000256" key="3">
    <source>
        <dbReference type="ARBA" id="ARBA00022475"/>
    </source>
</evidence>
<evidence type="ECO:0000256" key="9">
    <source>
        <dbReference type="SAM" id="Phobius"/>
    </source>
</evidence>
<dbReference type="Pfam" id="PF07690">
    <property type="entry name" value="MFS_1"/>
    <property type="match status" value="1"/>
</dbReference>
<feature type="transmembrane region" description="Helical" evidence="9">
    <location>
        <begin position="99"/>
        <end position="117"/>
    </location>
</feature>
<dbReference type="InterPro" id="IPR036259">
    <property type="entry name" value="MFS_trans_sf"/>
</dbReference>
<dbReference type="SUPFAM" id="SSF103473">
    <property type="entry name" value="MFS general substrate transporter"/>
    <property type="match status" value="1"/>
</dbReference>
<dbReference type="InterPro" id="IPR050171">
    <property type="entry name" value="MFS_Transporters"/>
</dbReference>
<keyword evidence="6 9" id="KW-0472">Membrane</keyword>
<feature type="transmembrane region" description="Helical" evidence="9">
    <location>
        <begin position="580"/>
        <end position="598"/>
    </location>
</feature>
<evidence type="ECO:0000256" key="5">
    <source>
        <dbReference type="ARBA" id="ARBA00022989"/>
    </source>
</evidence>
<feature type="transmembrane region" description="Helical" evidence="9">
    <location>
        <begin position="421"/>
        <end position="440"/>
    </location>
</feature>
<keyword evidence="11" id="KW-1185">Reference proteome</keyword>
<dbReference type="Gene3D" id="1.20.1250.20">
    <property type="entry name" value="MFS general substrate transporter like domains"/>
    <property type="match status" value="1"/>
</dbReference>
<evidence type="ECO:0000256" key="7">
    <source>
        <dbReference type="SAM" id="Coils"/>
    </source>
</evidence>
<comment type="subcellular location">
    <subcellularLocation>
        <location evidence="1">Cell membrane</location>
        <topology evidence="1">Multi-pass membrane protein</topology>
    </subcellularLocation>
</comment>
<reference evidence="10" key="1">
    <citation type="submission" date="2022-03" db="EMBL/GenBank/DDBJ databases">
        <title>Draft genome sequence of Aduncisulcus paluster, a free-living microaerophilic Fornicata.</title>
        <authorList>
            <person name="Yuyama I."/>
            <person name="Kume K."/>
            <person name="Tamura T."/>
            <person name="Inagaki Y."/>
            <person name="Hashimoto T."/>
        </authorList>
    </citation>
    <scope>NUCLEOTIDE SEQUENCE</scope>
    <source>
        <strain evidence="10">NY0171</strain>
    </source>
</reference>
<evidence type="ECO:0000313" key="10">
    <source>
        <dbReference type="EMBL" id="GKT28055.1"/>
    </source>
</evidence>
<evidence type="ECO:0000313" key="11">
    <source>
        <dbReference type="Proteomes" id="UP001057375"/>
    </source>
</evidence>
<feature type="transmembrane region" description="Helical" evidence="9">
    <location>
        <begin position="473"/>
        <end position="492"/>
    </location>
</feature>
<evidence type="ECO:0000256" key="8">
    <source>
        <dbReference type="SAM" id="MobiDB-lite"/>
    </source>
</evidence>
<feature type="transmembrane region" description="Helical" evidence="9">
    <location>
        <begin position="66"/>
        <end position="87"/>
    </location>
</feature>
<evidence type="ECO:0000256" key="1">
    <source>
        <dbReference type="ARBA" id="ARBA00004651"/>
    </source>
</evidence>
<sequence>MPTVDIIKTDASKVSDDSPVLDAEGQKRIAIRNIVILNLVLFANWFSYSLYIPYSRDFIKEKGRELPFVGIVLAAHTLPIALFTIPFSKLSDICGRRPIILFGCGAALCTCLFFLAVTEPWHILVVRATLGFCCSNVGAVYAAVADVAPPNKRAGVFALLNIGPNVGLLTGMIVGVSLSTKGLKTLSLINQYLFVLCSVLVFFVFRDRLPRVALAEFILEIKELFKKDQECQKLSDKQKKKLKPTKMKKSQFKECHSKQNQAKSDSSVSISKSDILDDSSTHLSGKEMVEGFIEGDVSHHIEANTSRIATQRKKITSTDLWRMQQIVKKVKANEAERRMLEVEKHKLSNQFRWASLNIPAFKPLLFARLCIFAATTSMQGAVFVMFQDKGLIIAATCVLLLSFMAPVIYKKVRDKIEAHSLMFIFSIILTIVFAIGTIFVEAVNFELPYVDPTYVFKFDVDFFGIDKIEAHSLMFIFSIILTIVFAIGTIFVEAVNFELPYVDPTYVFKFDVDFFGMLLIFILITIINSLLTSSFSDIWCVFGEEGHRGFVMGLGEIAMYTGRSIGLILVYVLSDLRHTGVFGFLGNTVLSFVGSILVSRGVQITVDESNCAQQPIAFEEEKKSTLRFQRRARRQRNRDIESNHMKRVQHLKVAPEVIDESSTESSVIEEAERREGEVIADLEEHASTLHAARAVLKEWGVFKEEDKVIY</sequence>
<feature type="compositionally biased region" description="Basic residues" evidence="8">
    <location>
        <begin position="238"/>
        <end position="250"/>
    </location>
</feature>
<protein>
    <submittedName>
        <fullName evidence="10">Major facilitator superfamily like protein</fullName>
    </submittedName>
</protein>
<feature type="transmembrane region" description="Helical" evidence="9">
    <location>
        <begin position="551"/>
        <end position="573"/>
    </location>
</feature>
<dbReference type="EMBL" id="BQXS01000136">
    <property type="protein sequence ID" value="GKT28055.1"/>
    <property type="molecule type" value="Genomic_DNA"/>
</dbReference>
<evidence type="ECO:0000256" key="6">
    <source>
        <dbReference type="ARBA" id="ARBA00023136"/>
    </source>
</evidence>
<feature type="coiled-coil region" evidence="7">
    <location>
        <begin position="323"/>
        <end position="350"/>
    </location>
</feature>
<dbReference type="PANTHER" id="PTHR23517:SF3">
    <property type="entry name" value="INTEGRAL MEMBRANE TRANSPORT PROTEIN"/>
    <property type="match status" value="1"/>
</dbReference>
<comment type="caution">
    <text evidence="10">The sequence shown here is derived from an EMBL/GenBank/DDBJ whole genome shotgun (WGS) entry which is preliminary data.</text>
</comment>
<dbReference type="CDD" id="cd06174">
    <property type="entry name" value="MFS"/>
    <property type="match status" value="1"/>
</dbReference>
<evidence type="ECO:0000256" key="4">
    <source>
        <dbReference type="ARBA" id="ARBA00022692"/>
    </source>
</evidence>
<dbReference type="Proteomes" id="UP001057375">
    <property type="component" value="Unassembled WGS sequence"/>
</dbReference>
<proteinExistence type="predicted"/>
<keyword evidence="2" id="KW-0813">Transport</keyword>
<name>A0ABQ5KA50_9EUKA</name>
<feature type="transmembrane region" description="Helical" evidence="9">
    <location>
        <begin position="156"/>
        <end position="176"/>
    </location>
</feature>
<feature type="transmembrane region" description="Helical" evidence="9">
    <location>
        <begin position="123"/>
        <end position="144"/>
    </location>
</feature>
<dbReference type="PANTHER" id="PTHR23517">
    <property type="entry name" value="RESISTANCE PROTEIN MDTM, PUTATIVE-RELATED-RELATED"/>
    <property type="match status" value="1"/>
</dbReference>
<feature type="transmembrane region" description="Helical" evidence="9">
    <location>
        <begin position="365"/>
        <end position="385"/>
    </location>
</feature>
<feature type="compositionally biased region" description="Low complexity" evidence="8">
    <location>
        <begin position="263"/>
        <end position="272"/>
    </location>
</feature>
<accession>A0ABQ5KA50</accession>
<dbReference type="InterPro" id="IPR011701">
    <property type="entry name" value="MFS"/>
</dbReference>
<gene>
    <name evidence="10" type="ORF">ADUPG1_000388</name>
</gene>
<keyword evidence="5 9" id="KW-1133">Transmembrane helix</keyword>
<keyword evidence="7" id="KW-0175">Coiled coil</keyword>
<feature type="transmembrane region" description="Helical" evidence="9">
    <location>
        <begin position="34"/>
        <end position="54"/>
    </location>
</feature>
<feature type="transmembrane region" description="Helical" evidence="9">
    <location>
        <begin position="512"/>
        <end position="531"/>
    </location>
</feature>
<feature type="transmembrane region" description="Helical" evidence="9">
    <location>
        <begin position="391"/>
        <end position="409"/>
    </location>
</feature>
<keyword evidence="4 9" id="KW-0812">Transmembrane</keyword>
<organism evidence="10 11">
    <name type="scientific">Aduncisulcus paluster</name>
    <dbReference type="NCBI Taxonomy" id="2918883"/>
    <lineage>
        <taxon>Eukaryota</taxon>
        <taxon>Metamonada</taxon>
        <taxon>Carpediemonas-like organisms</taxon>
        <taxon>Aduncisulcus</taxon>
    </lineage>
</organism>